<organism evidence="1">
    <name type="scientific">Opuntia streptacantha</name>
    <name type="common">Prickly pear cactus</name>
    <name type="synonym">Opuntia cardona</name>
    <dbReference type="NCBI Taxonomy" id="393608"/>
    <lineage>
        <taxon>Eukaryota</taxon>
        <taxon>Viridiplantae</taxon>
        <taxon>Streptophyta</taxon>
        <taxon>Embryophyta</taxon>
        <taxon>Tracheophyta</taxon>
        <taxon>Spermatophyta</taxon>
        <taxon>Magnoliopsida</taxon>
        <taxon>eudicotyledons</taxon>
        <taxon>Gunneridae</taxon>
        <taxon>Pentapetalae</taxon>
        <taxon>Caryophyllales</taxon>
        <taxon>Cactineae</taxon>
        <taxon>Cactaceae</taxon>
        <taxon>Opuntioideae</taxon>
        <taxon>Opuntia</taxon>
    </lineage>
</organism>
<evidence type="ECO:0000313" key="1">
    <source>
        <dbReference type="EMBL" id="MBA4626457.1"/>
    </source>
</evidence>
<sequence length="137" mass="14816">MSTNSTGDYRFIVYCFSACQGPFVRSSSGYYLMSTVRAVILLHTKMAQRLLSDSYGKCFEYTSSAPTTSEVCDGGPSLSMISNSIKSKIKLKDVIGEALEMDQSRGPRTVGCTVVQGPVRHPGCTPSALPVFVLQIT</sequence>
<reference evidence="1" key="2">
    <citation type="submission" date="2020-07" db="EMBL/GenBank/DDBJ databases">
        <authorList>
            <person name="Vera ALvarez R."/>
            <person name="Arias-Moreno D.M."/>
            <person name="Jimenez-Jacinto V."/>
            <person name="Jimenez-Bremont J.F."/>
            <person name="Swaminathan K."/>
            <person name="Moose S.P."/>
            <person name="Guerrero-Gonzalez M.L."/>
            <person name="Marino-Ramirez L."/>
            <person name="Landsman D."/>
            <person name="Rodriguez-Kessler M."/>
            <person name="Delgado-Sanchez P."/>
        </authorList>
    </citation>
    <scope>NUCLEOTIDE SEQUENCE</scope>
    <source>
        <tissue evidence="1">Cladode</tissue>
    </source>
</reference>
<name>A0A7C8YTX6_OPUST</name>
<protein>
    <submittedName>
        <fullName evidence="1">Uncharacterized protein</fullName>
    </submittedName>
</protein>
<proteinExistence type="predicted"/>
<accession>A0A7C8YTX6</accession>
<dbReference type="EMBL" id="GISG01056689">
    <property type="protein sequence ID" value="MBA4626457.1"/>
    <property type="molecule type" value="Transcribed_RNA"/>
</dbReference>
<dbReference type="AlphaFoldDB" id="A0A7C8YTX6"/>
<reference evidence="1" key="1">
    <citation type="journal article" date="2013" name="J. Plant Res.">
        <title>Effect of fungi and light on seed germination of three Opuntia species from semiarid lands of central Mexico.</title>
        <authorList>
            <person name="Delgado-Sanchez P."/>
            <person name="Jimenez-Bremont J.F."/>
            <person name="Guerrero-Gonzalez Mde L."/>
            <person name="Flores J."/>
        </authorList>
    </citation>
    <scope>NUCLEOTIDE SEQUENCE</scope>
    <source>
        <tissue evidence="1">Cladode</tissue>
    </source>
</reference>